<protein>
    <submittedName>
        <fullName evidence="5">Oxidoreductase, short chain dehydrogenase/reductase family protein</fullName>
    </submittedName>
</protein>
<dbReference type="PRINTS" id="PR00081">
    <property type="entry name" value="GDHRDH"/>
</dbReference>
<dbReference type="CDD" id="cd05233">
    <property type="entry name" value="SDR_c"/>
    <property type="match status" value="1"/>
</dbReference>
<dbReference type="GO" id="GO:0016616">
    <property type="term" value="F:oxidoreductase activity, acting on the CH-OH group of donors, NAD or NADP as acceptor"/>
    <property type="evidence" value="ECO:0007669"/>
    <property type="project" value="UniProtKB-ARBA"/>
</dbReference>
<dbReference type="Proteomes" id="UP000070483">
    <property type="component" value="Unassembled WGS sequence"/>
</dbReference>
<sequence length="247" mass="26642">MAVKNKVVIVTGASSGIGKATAKLLGESGAKVVLAAKNEDKLQQAVAEIKEKGGEAAYKVTDVSKREEVKALVDFAISEYGKIDVIFNNAGLMPNAPLSELKNSEWDEMIDVNLKGVLNGIEAVLPHFIKQKSGHVISTSSVAGLNTYLGAGVYCATKHGVKALMEVLRKESANEKMNVRTTTLYLGAFRTELATRITNKAIKERIEFLYDTIGADPIIVAEAVKFAIDLPEEVSMNEITLYPTAQL</sequence>
<dbReference type="SUPFAM" id="SSF51735">
    <property type="entry name" value="NAD(P)-binding Rossmann-fold domains"/>
    <property type="match status" value="1"/>
</dbReference>
<keyword evidence="2" id="KW-0560">Oxidoreductase</keyword>
<dbReference type="PANTHER" id="PTHR43115:SF4">
    <property type="entry name" value="DEHYDROGENASE_REDUCTASE SDR FAMILY MEMBER 11"/>
    <property type="match status" value="1"/>
</dbReference>
<comment type="caution">
    <text evidence="5">The sequence shown here is derived from an EMBL/GenBank/DDBJ whole genome shotgun (WGS) entry which is preliminary data.</text>
</comment>
<dbReference type="Gene3D" id="3.40.50.720">
    <property type="entry name" value="NAD(P)-binding Rossmann-like Domain"/>
    <property type="match status" value="1"/>
</dbReference>
<dbReference type="SMART" id="SM00822">
    <property type="entry name" value="PKS_KR"/>
    <property type="match status" value="1"/>
</dbReference>
<evidence type="ECO:0000256" key="2">
    <source>
        <dbReference type="ARBA" id="ARBA00023002"/>
    </source>
</evidence>
<dbReference type="FunFam" id="3.40.50.720:FF:000047">
    <property type="entry name" value="NADP-dependent L-serine/L-allo-threonine dehydrogenase"/>
    <property type="match status" value="1"/>
</dbReference>
<dbReference type="PANTHER" id="PTHR43115">
    <property type="entry name" value="DEHYDROGENASE/REDUCTASE SDR FAMILY MEMBER 11"/>
    <property type="match status" value="1"/>
</dbReference>
<dbReference type="InterPro" id="IPR057326">
    <property type="entry name" value="KR_dom"/>
</dbReference>
<reference evidence="6" key="1">
    <citation type="submission" date="2016-01" db="EMBL/GenBank/DDBJ databases">
        <authorList>
            <person name="Mitreva M."/>
            <person name="Pepin K.H."/>
            <person name="Mihindukulasuriya K.A."/>
            <person name="Fulton R."/>
            <person name="Fronick C."/>
            <person name="O'Laughlin M."/>
            <person name="Miner T."/>
            <person name="Herter B."/>
            <person name="Rosa B.A."/>
            <person name="Cordes M."/>
            <person name="Tomlinson C."/>
            <person name="Wollam A."/>
            <person name="Palsikar V.B."/>
            <person name="Mardis E.R."/>
            <person name="Wilson R.K."/>
        </authorList>
    </citation>
    <scope>NUCLEOTIDE SEQUENCE [LARGE SCALE GENOMIC DNA]</scope>
    <source>
        <strain evidence="6">KA00185</strain>
    </source>
</reference>
<feature type="domain" description="Ketoreductase" evidence="4">
    <location>
        <begin position="6"/>
        <end position="192"/>
    </location>
</feature>
<dbReference type="PROSITE" id="PS00061">
    <property type="entry name" value="ADH_SHORT"/>
    <property type="match status" value="1"/>
</dbReference>
<proteinExistence type="inferred from homology"/>
<dbReference type="InterPro" id="IPR002347">
    <property type="entry name" value="SDR_fam"/>
</dbReference>
<accession>A0A134A183</accession>
<name>A0A134A183_9FUSO</name>
<dbReference type="RefSeq" id="WP_060918378.1">
    <property type="nucleotide sequence ID" value="NZ_KQ960101.1"/>
</dbReference>
<comment type="similarity">
    <text evidence="1 3">Belongs to the short-chain dehydrogenases/reductases (SDR) family.</text>
</comment>
<dbReference type="AlphaFoldDB" id="A0A134A183"/>
<dbReference type="PRINTS" id="PR00080">
    <property type="entry name" value="SDRFAMILY"/>
</dbReference>
<evidence type="ECO:0000313" key="6">
    <source>
        <dbReference type="Proteomes" id="UP000070483"/>
    </source>
</evidence>
<evidence type="ECO:0000313" key="5">
    <source>
        <dbReference type="EMBL" id="KXB61432.1"/>
    </source>
</evidence>
<dbReference type="STRING" id="157687.HMPREF3180_01802"/>
<dbReference type="EMBL" id="LSDD01000133">
    <property type="protein sequence ID" value="KXB61432.1"/>
    <property type="molecule type" value="Genomic_DNA"/>
</dbReference>
<evidence type="ECO:0000256" key="1">
    <source>
        <dbReference type="ARBA" id="ARBA00006484"/>
    </source>
</evidence>
<keyword evidence="6" id="KW-1185">Reference proteome</keyword>
<dbReference type="Pfam" id="PF00106">
    <property type="entry name" value="adh_short"/>
    <property type="match status" value="1"/>
</dbReference>
<dbReference type="InterPro" id="IPR036291">
    <property type="entry name" value="NAD(P)-bd_dom_sf"/>
</dbReference>
<dbReference type="OrthoDB" id="9775296at2"/>
<evidence type="ECO:0000256" key="3">
    <source>
        <dbReference type="RuleBase" id="RU000363"/>
    </source>
</evidence>
<dbReference type="PATRIC" id="fig|157687.3.peg.1795"/>
<dbReference type="InterPro" id="IPR020904">
    <property type="entry name" value="Sc_DH/Rdtase_CS"/>
</dbReference>
<gene>
    <name evidence="5" type="ORF">HMPREF3180_01802</name>
</gene>
<organism evidence="5 6">
    <name type="scientific">Leptotrichia wadei</name>
    <dbReference type="NCBI Taxonomy" id="157687"/>
    <lineage>
        <taxon>Bacteria</taxon>
        <taxon>Fusobacteriati</taxon>
        <taxon>Fusobacteriota</taxon>
        <taxon>Fusobacteriia</taxon>
        <taxon>Fusobacteriales</taxon>
        <taxon>Leptotrichiaceae</taxon>
        <taxon>Leptotrichia</taxon>
    </lineage>
</organism>
<evidence type="ECO:0000259" key="4">
    <source>
        <dbReference type="SMART" id="SM00822"/>
    </source>
</evidence>